<dbReference type="InterPro" id="IPR005546">
    <property type="entry name" value="Autotransporte_beta"/>
</dbReference>
<dbReference type="PANTHER" id="PTHR12338">
    <property type="entry name" value="AUTOTRANSPORTER"/>
    <property type="match status" value="1"/>
</dbReference>
<dbReference type="EMBL" id="JAUJYW010000010">
    <property type="protein sequence ID" value="MDN8601757.1"/>
    <property type="molecule type" value="Genomic_DNA"/>
</dbReference>
<evidence type="ECO:0000313" key="3">
    <source>
        <dbReference type="EMBL" id="MDN8601757.1"/>
    </source>
</evidence>
<accession>A0ABT8Q0B8</accession>
<feature type="compositionally biased region" description="Pro residues" evidence="1">
    <location>
        <begin position="527"/>
        <end position="584"/>
    </location>
</feature>
<comment type="caution">
    <text evidence="3">The sequence shown here is derived from an EMBL/GenBank/DDBJ whole genome shotgun (WGS) entry which is preliminary data.</text>
</comment>
<feature type="region of interest" description="Disordered" evidence="1">
    <location>
        <begin position="508"/>
        <end position="592"/>
    </location>
</feature>
<sequence length="910" mass="97280">MKTPGFIQKRFPPTKLSLCIACALALGGLSGQATAAGCSYTTTAQLLCDNTTIYHYGNPLGGAGRDYSGFDEVRIDTTSEGTTSGLTGWGVYIDNTGYKFKNLVINTTGKAADGIHSKNAGGKLVADNIYITATGSSSDGINIGRELQADYSIVEVSGNVTIDTENGMGLRANASANKDNARSSIIIHGNADIVTRGPGGANTGYGIYAGKDPAQYTGTGKGDPDVTINGTTKITTSGRSAHAIYAGRLGEINLNHVDVKTTGATAHGVYAYSSYEPAIVNLGGNTFIEVSDSNAYALYAYGTQALIRSWDYVSDSASSGVYDIKGNLRAYYGGIMDLRMEEGSRFVGKTDSSQQNSNTNYHGTLDLSMKGANSEWTMTGTSVLSNLTLDQSTLRYSADGVSGDDASTFKTLTVMGNYIGTDALLVFNTVLEGDESLTDKLIVKGDTVGNTNVGINNIGGMGDLTLNGIEIVQVEGNSNGTFTKAGRIVAGGYDYDVVKNASNWYLTSQLSPVDPEPDPEPEDPDPVDPPTPPGPVEPVDPPTPPGPVEPVDPPTPPGPVDPVDPPAPPGPVDPVEPPTPPAPAPGEHQYRPEFGSYLANNYAANTLFITRLHDRLGETQYTDMLTGERKVTSLWLRNEGGHTRFTDGSNQLKTKANRYVMQIGGDLAQWSSDGLDRWHLGVMAGYANQKSKTHNTYTGYASRGHVNGYSAGLYATWYANEADKTGTYLDSWILYNWFDNTVSGDHLASEKYKSDGITASIEGGYSVLLGKSERASYWIQPKAQVIWMDVQADSHRESNGTQVKDTTDGNLMTRLGVRAYLKGHNAIDDGKNREFQPFVEANWIHNTHNQSVQMGAIQDEISGTKNIGELKVGVEGQINPRLQVWGNVAQQVGDNSYSDTAAMLGVKYSF</sequence>
<feature type="compositionally biased region" description="Acidic residues" evidence="1">
    <location>
        <begin position="515"/>
        <end position="526"/>
    </location>
</feature>
<dbReference type="SMART" id="SM00869">
    <property type="entry name" value="Autotransporter"/>
    <property type="match status" value="1"/>
</dbReference>
<dbReference type="InterPro" id="IPR011050">
    <property type="entry name" value="Pectin_lyase_fold/virulence"/>
</dbReference>
<dbReference type="InterPro" id="IPR043990">
    <property type="entry name" value="AC_1"/>
</dbReference>
<evidence type="ECO:0000259" key="2">
    <source>
        <dbReference type="PROSITE" id="PS51208"/>
    </source>
</evidence>
<protein>
    <submittedName>
        <fullName evidence="3">Autotransporter outer membrane beta-barrel domain-containing protein</fullName>
    </submittedName>
</protein>
<dbReference type="NCBIfam" id="TIGR01414">
    <property type="entry name" value="autotrans_barl"/>
    <property type="match status" value="1"/>
</dbReference>
<dbReference type="PROSITE" id="PS51208">
    <property type="entry name" value="AUTOTRANSPORTER"/>
    <property type="match status" value="1"/>
</dbReference>
<name>A0ABT8Q0B8_9ENTR</name>
<dbReference type="InterPro" id="IPR036709">
    <property type="entry name" value="Autotransporte_beta_dom_sf"/>
</dbReference>
<gene>
    <name evidence="3" type="ORF">Q0A17_20440</name>
</gene>
<dbReference type="InterPro" id="IPR012332">
    <property type="entry name" value="Autotransporter_pectin_lyase_C"/>
</dbReference>
<dbReference type="SUPFAM" id="SSF51126">
    <property type="entry name" value="Pectin lyase-like"/>
    <property type="match status" value="1"/>
</dbReference>
<evidence type="ECO:0000313" key="4">
    <source>
        <dbReference type="Proteomes" id="UP001174867"/>
    </source>
</evidence>
<dbReference type="Proteomes" id="UP001174867">
    <property type="component" value="Unassembled WGS sequence"/>
</dbReference>
<feature type="domain" description="Autotransporter" evidence="2">
    <location>
        <begin position="627"/>
        <end position="910"/>
    </location>
</feature>
<keyword evidence="4" id="KW-1185">Reference proteome</keyword>
<dbReference type="PANTHER" id="PTHR12338:SF5">
    <property type="entry name" value="ANTIGEN 43-RELATED"/>
    <property type="match status" value="1"/>
</dbReference>
<reference evidence="3 4" key="1">
    <citation type="submission" date="2023-07" db="EMBL/GenBank/DDBJ databases">
        <title>Citrobacter selenititolerans sp. nov., isolated from seleniferous soil.</title>
        <authorList>
            <person name="Zhang S."/>
            <person name="Li K."/>
            <person name="Peng J."/>
            <person name="Wang H."/>
            <person name="Sun J."/>
            <person name="Guo Y."/>
        </authorList>
    </citation>
    <scope>NUCLEOTIDE SEQUENCE [LARGE SCALE GENOMIC DNA]</scope>
    <source>
        <strain evidence="3 4">S2-9</strain>
    </source>
</reference>
<organism evidence="3 4">
    <name type="scientific">Citrobacter enshiensis</name>
    <dbReference type="NCBI Taxonomy" id="2971264"/>
    <lineage>
        <taxon>Bacteria</taxon>
        <taxon>Pseudomonadati</taxon>
        <taxon>Pseudomonadota</taxon>
        <taxon>Gammaproteobacteria</taxon>
        <taxon>Enterobacterales</taxon>
        <taxon>Enterobacteriaceae</taxon>
        <taxon>Citrobacter</taxon>
    </lineage>
</organism>
<dbReference type="Gene3D" id="2.160.20.20">
    <property type="match status" value="1"/>
</dbReference>
<dbReference type="Gene3D" id="2.40.128.130">
    <property type="entry name" value="Autotransporter beta-domain"/>
    <property type="match status" value="1"/>
</dbReference>
<dbReference type="RefSeq" id="WP_301702199.1">
    <property type="nucleotide sequence ID" value="NZ_JAUJYW010000010.1"/>
</dbReference>
<dbReference type="SUPFAM" id="SSF103515">
    <property type="entry name" value="Autotransporter"/>
    <property type="match status" value="1"/>
</dbReference>
<dbReference type="CDD" id="cd01344">
    <property type="entry name" value="PL2_Passenger_AT"/>
    <property type="match status" value="1"/>
</dbReference>
<dbReference type="Pfam" id="PF03797">
    <property type="entry name" value="Autotransporter"/>
    <property type="match status" value="1"/>
</dbReference>
<evidence type="ECO:0000256" key="1">
    <source>
        <dbReference type="SAM" id="MobiDB-lite"/>
    </source>
</evidence>
<proteinExistence type="predicted"/>
<dbReference type="InterPro" id="IPR006315">
    <property type="entry name" value="OM_autotransptr_brl_dom"/>
</dbReference>
<dbReference type="Pfam" id="PF18883">
    <property type="entry name" value="AC_1"/>
    <property type="match status" value="1"/>
</dbReference>
<dbReference type="InterPro" id="IPR050909">
    <property type="entry name" value="Bact_Autotransporter_VF"/>
</dbReference>